<proteinExistence type="predicted"/>
<comment type="caution">
    <text evidence="1">The sequence shown here is derived from an EMBL/GenBank/DDBJ whole genome shotgun (WGS) entry which is preliminary data.</text>
</comment>
<reference evidence="1 2" key="1">
    <citation type="submission" date="2018-10" db="EMBL/GenBank/DDBJ databases">
        <authorList>
            <person name="Chen W.-M."/>
        </authorList>
    </citation>
    <scope>NUCLEOTIDE SEQUENCE [LARGE SCALE GENOMIC DNA]</scope>
    <source>
        <strain evidence="1 2">THS-13</strain>
    </source>
</reference>
<dbReference type="InterPro" id="IPR008557">
    <property type="entry name" value="PhoX"/>
</dbReference>
<dbReference type="PANTHER" id="PTHR35399:SF2">
    <property type="entry name" value="DUF839 DOMAIN-CONTAINING PROTEIN"/>
    <property type="match status" value="1"/>
</dbReference>
<name>A0A3N0VKI0_9GAMM</name>
<dbReference type="Pfam" id="PF05787">
    <property type="entry name" value="PhoX"/>
    <property type="match status" value="1"/>
</dbReference>
<sequence>MSLDRHEHDTENVDHGDVLNSPNYFGNVLSATMNRREVMRGGLSAAVAAGFAGSALSACGGDGPGSGAVVGTKNVARSLEDRVLIPSDYSASVLFATGDLINAAGGDKKLQDITGDEMAVRAGDHHDGMYYFGLNAAGALDRNGSDRGVIAINFENINQQFLHAAGATVDASGNRTVADEVVKEINAHGVGLIEVKKNAGKFEVVAGSALSRRITPETEAKFAGPVAGSKWVKTKYSTDGLKSRGTLNNCAYGYTPWGTYLTCEENWAGYFDNASEAAPGVEYSRYGISKGQKGSYRWATAGSDDRFARWQLNSVGADASADYRNEANTFGWVVEIDPINAAVTPVKRTTFGRMAHECAYPSIITAGKKFAFYMGDDARFEYVYKFVPNKAWDAADATGGVSAGDKYLNDGVLYVAKYNADGTGTWIPLVAGTGALTAANGFADQAEVLVKTRAAADAVGATKMDRPEWCTVDHGSGDVFITLTNNTNRGVGTNPGVDAVNPRAANAYGEVLRMREAGSDPAATSFAWTIFVFGSPATLAASNLSELTADNDFGSPDGLWADPRGLLWIQTDNPHGNDMGKLCNNQMLVTIPPSAFDVKPVIKRFLVGPTQCELTGIDITPDGKTMFVNIQHPGEDTAAADVNAADSNAASKYSSAWPYDRSDATKAGTKAGRPRSATLVITKKDGGVIGF</sequence>
<gene>
    <name evidence="1" type="ORF">ED208_01390</name>
</gene>
<protein>
    <submittedName>
        <fullName evidence="1">PhoX family phosphatase</fullName>
    </submittedName>
</protein>
<dbReference type="EMBL" id="RJVO01000001">
    <property type="protein sequence ID" value="ROH93210.1"/>
    <property type="molecule type" value="Genomic_DNA"/>
</dbReference>
<evidence type="ECO:0000313" key="2">
    <source>
        <dbReference type="Proteomes" id="UP000282106"/>
    </source>
</evidence>
<evidence type="ECO:0000313" key="1">
    <source>
        <dbReference type="EMBL" id="ROH93210.1"/>
    </source>
</evidence>
<dbReference type="RefSeq" id="WP_123210064.1">
    <property type="nucleotide sequence ID" value="NZ_RJVO01000001.1"/>
</dbReference>
<accession>A0A3N0VKI0</accession>
<dbReference type="InParanoid" id="A0A3N0VKI0"/>
<dbReference type="Proteomes" id="UP000282106">
    <property type="component" value="Unassembled WGS sequence"/>
</dbReference>
<dbReference type="AlphaFoldDB" id="A0A3N0VKI0"/>
<dbReference type="PANTHER" id="PTHR35399">
    <property type="entry name" value="SLR8030 PROTEIN"/>
    <property type="match status" value="1"/>
</dbReference>
<organism evidence="1 2">
    <name type="scientific">Stagnimonas aquatica</name>
    <dbReference type="NCBI Taxonomy" id="2689987"/>
    <lineage>
        <taxon>Bacteria</taxon>
        <taxon>Pseudomonadati</taxon>
        <taxon>Pseudomonadota</taxon>
        <taxon>Gammaproteobacteria</taxon>
        <taxon>Nevskiales</taxon>
        <taxon>Nevskiaceae</taxon>
        <taxon>Stagnimonas</taxon>
    </lineage>
</organism>
<keyword evidence="2" id="KW-1185">Reference proteome</keyword>